<reference evidence="1 2" key="1">
    <citation type="submission" date="2019-05" db="EMBL/GenBank/DDBJ databases">
        <title>Another draft genome of Portunus trituberculatus and its Hox gene families provides insights of decapod evolution.</title>
        <authorList>
            <person name="Jeong J.-H."/>
            <person name="Song I."/>
            <person name="Kim S."/>
            <person name="Choi T."/>
            <person name="Kim D."/>
            <person name="Ryu S."/>
            <person name="Kim W."/>
        </authorList>
    </citation>
    <scope>NUCLEOTIDE SEQUENCE [LARGE SCALE GENOMIC DNA]</scope>
    <source>
        <tissue evidence="1">Muscle</tissue>
    </source>
</reference>
<dbReference type="AlphaFoldDB" id="A0A5B7F0I6"/>
<dbReference type="EMBL" id="VSRR010004306">
    <property type="protein sequence ID" value="MPC39245.1"/>
    <property type="molecule type" value="Genomic_DNA"/>
</dbReference>
<name>A0A5B7F0I6_PORTR</name>
<dbReference type="Proteomes" id="UP000324222">
    <property type="component" value="Unassembled WGS sequence"/>
</dbReference>
<evidence type="ECO:0000313" key="2">
    <source>
        <dbReference type="Proteomes" id="UP000324222"/>
    </source>
</evidence>
<evidence type="ECO:0000313" key="1">
    <source>
        <dbReference type="EMBL" id="MPC39245.1"/>
    </source>
</evidence>
<protein>
    <submittedName>
        <fullName evidence="1">Uncharacterized protein</fullName>
    </submittedName>
</protein>
<comment type="caution">
    <text evidence="1">The sequence shown here is derived from an EMBL/GenBank/DDBJ whole genome shotgun (WGS) entry which is preliminary data.</text>
</comment>
<organism evidence="1 2">
    <name type="scientific">Portunus trituberculatus</name>
    <name type="common">Swimming crab</name>
    <name type="synonym">Neptunus trituberculatus</name>
    <dbReference type="NCBI Taxonomy" id="210409"/>
    <lineage>
        <taxon>Eukaryota</taxon>
        <taxon>Metazoa</taxon>
        <taxon>Ecdysozoa</taxon>
        <taxon>Arthropoda</taxon>
        <taxon>Crustacea</taxon>
        <taxon>Multicrustacea</taxon>
        <taxon>Malacostraca</taxon>
        <taxon>Eumalacostraca</taxon>
        <taxon>Eucarida</taxon>
        <taxon>Decapoda</taxon>
        <taxon>Pleocyemata</taxon>
        <taxon>Brachyura</taxon>
        <taxon>Eubrachyura</taxon>
        <taxon>Portunoidea</taxon>
        <taxon>Portunidae</taxon>
        <taxon>Portuninae</taxon>
        <taxon>Portunus</taxon>
    </lineage>
</organism>
<gene>
    <name evidence="1" type="ORF">E2C01_032775</name>
</gene>
<accession>A0A5B7F0I6</accession>
<sequence>MDESLDGHTWPHFGSLWVARASVSCRDSTGSWFFSVGAARCREAHLTRTCLQIISSSVTPGWLASLGLVTPWDSGGASVVGLYEAASEGVMS</sequence>
<keyword evidence="2" id="KW-1185">Reference proteome</keyword>
<proteinExistence type="predicted"/>